<gene>
    <name evidence="2" type="ORF">QBC35DRAFT_30253</name>
</gene>
<dbReference type="EMBL" id="MU864461">
    <property type="protein sequence ID" value="KAK4185125.1"/>
    <property type="molecule type" value="Genomic_DNA"/>
</dbReference>
<name>A0AAN7AGP0_9PEZI</name>
<keyword evidence="3" id="KW-1185">Reference proteome</keyword>
<evidence type="ECO:0000313" key="3">
    <source>
        <dbReference type="Proteomes" id="UP001302126"/>
    </source>
</evidence>
<feature type="transmembrane region" description="Helical" evidence="1">
    <location>
        <begin position="419"/>
        <end position="438"/>
    </location>
</feature>
<reference evidence="2" key="2">
    <citation type="submission" date="2023-05" db="EMBL/GenBank/DDBJ databases">
        <authorList>
            <consortium name="Lawrence Berkeley National Laboratory"/>
            <person name="Steindorff A."/>
            <person name="Hensen N."/>
            <person name="Bonometti L."/>
            <person name="Westerberg I."/>
            <person name="Brannstrom I.O."/>
            <person name="Guillou S."/>
            <person name="Cros-Aarteil S."/>
            <person name="Calhoun S."/>
            <person name="Haridas S."/>
            <person name="Kuo A."/>
            <person name="Mondo S."/>
            <person name="Pangilinan J."/>
            <person name="Riley R."/>
            <person name="Labutti K."/>
            <person name="Andreopoulos B."/>
            <person name="Lipzen A."/>
            <person name="Chen C."/>
            <person name="Yanf M."/>
            <person name="Daum C."/>
            <person name="Ng V."/>
            <person name="Clum A."/>
            <person name="Ohm R."/>
            <person name="Martin F."/>
            <person name="Silar P."/>
            <person name="Natvig D."/>
            <person name="Lalanne C."/>
            <person name="Gautier V."/>
            <person name="Ament-Velasquez S.L."/>
            <person name="Kruys A."/>
            <person name="Hutchinson M.I."/>
            <person name="Powell A.J."/>
            <person name="Barry K."/>
            <person name="Miller A.N."/>
            <person name="Grigoriev I.V."/>
            <person name="Debuchy R."/>
            <person name="Gladieux P."/>
            <person name="Thoren M.H."/>
            <person name="Johannesson H."/>
        </authorList>
    </citation>
    <scope>NUCLEOTIDE SEQUENCE</scope>
    <source>
        <strain evidence="2">PSN309</strain>
    </source>
</reference>
<sequence length="533" mass="59256">MKMDGLGKLGALPGKFPLEFEEPRSSFAAVSIVAKSLPTANFETIQQSLPQTALPAFFQEDNPPGTGHRYTLRLVSVPTNGQGVLFIDQNVFEDILRETELDREGCIVHLMRIRAYGFFHCTSSSKKGAITTTRTTYFLGTSFIWTAWTTTTVTTTALAPQESTLLCSTKCLILDPTDFYAGPRMTPDRQPNGFDGLSDVVEYLDLFSSYSPSPLYLPFVLGINSSIWWERSLIYVLVLVRIVESKTGHGSWGSGNFEEERDSIPKLTAELGSAQNRVGNIVKHLEIFKDLFEYMENYHNEDDERKGEDKRLIDALRIQRQQMRAAEVQCAYLEGRIRNQSAVLFAFLTHEDSKYNIEIANASRKLAEATRRDGSSMKTIAVLTMAFLPGTFLAALFSIPTFESALIWGSTEEANRLGIYWAFTVPITLATFAIWAGLTQGYWIKGLLPNGLTGRSWDGEAAAGDGTQAGKEMRIGAEGGFGRGVETNLEKERDLEQVFTGSTLPGNFRAGDSGRFRFGQSFQASFQRKRPSV</sequence>
<feature type="transmembrane region" description="Helical" evidence="1">
    <location>
        <begin position="380"/>
        <end position="399"/>
    </location>
</feature>
<accession>A0AAN7AGP0</accession>
<evidence type="ECO:0000313" key="2">
    <source>
        <dbReference type="EMBL" id="KAK4185125.1"/>
    </source>
</evidence>
<dbReference type="Gene3D" id="1.20.58.340">
    <property type="entry name" value="Magnesium transport protein CorA, transmembrane region"/>
    <property type="match status" value="1"/>
</dbReference>
<dbReference type="Proteomes" id="UP001302126">
    <property type="component" value="Unassembled WGS sequence"/>
</dbReference>
<reference evidence="2" key="1">
    <citation type="journal article" date="2023" name="Mol. Phylogenet. Evol.">
        <title>Genome-scale phylogeny and comparative genomics of the fungal order Sordariales.</title>
        <authorList>
            <person name="Hensen N."/>
            <person name="Bonometti L."/>
            <person name="Westerberg I."/>
            <person name="Brannstrom I.O."/>
            <person name="Guillou S."/>
            <person name="Cros-Aarteil S."/>
            <person name="Calhoun S."/>
            <person name="Haridas S."/>
            <person name="Kuo A."/>
            <person name="Mondo S."/>
            <person name="Pangilinan J."/>
            <person name="Riley R."/>
            <person name="LaButti K."/>
            <person name="Andreopoulos B."/>
            <person name="Lipzen A."/>
            <person name="Chen C."/>
            <person name="Yan M."/>
            <person name="Daum C."/>
            <person name="Ng V."/>
            <person name="Clum A."/>
            <person name="Steindorff A."/>
            <person name="Ohm R.A."/>
            <person name="Martin F."/>
            <person name="Silar P."/>
            <person name="Natvig D.O."/>
            <person name="Lalanne C."/>
            <person name="Gautier V."/>
            <person name="Ament-Velasquez S.L."/>
            <person name="Kruys A."/>
            <person name="Hutchinson M.I."/>
            <person name="Powell A.J."/>
            <person name="Barry K."/>
            <person name="Miller A.N."/>
            <person name="Grigoriev I.V."/>
            <person name="Debuchy R."/>
            <person name="Gladieux P."/>
            <person name="Hiltunen Thoren M."/>
            <person name="Johannesson H."/>
        </authorList>
    </citation>
    <scope>NUCLEOTIDE SEQUENCE</scope>
    <source>
        <strain evidence="2">PSN309</strain>
    </source>
</reference>
<evidence type="ECO:0000256" key="1">
    <source>
        <dbReference type="SAM" id="Phobius"/>
    </source>
</evidence>
<organism evidence="2 3">
    <name type="scientific">Podospora australis</name>
    <dbReference type="NCBI Taxonomy" id="1536484"/>
    <lineage>
        <taxon>Eukaryota</taxon>
        <taxon>Fungi</taxon>
        <taxon>Dikarya</taxon>
        <taxon>Ascomycota</taxon>
        <taxon>Pezizomycotina</taxon>
        <taxon>Sordariomycetes</taxon>
        <taxon>Sordariomycetidae</taxon>
        <taxon>Sordariales</taxon>
        <taxon>Podosporaceae</taxon>
        <taxon>Podospora</taxon>
    </lineage>
</organism>
<keyword evidence="1" id="KW-1133">Transmembrane helix</keyword>
<dbReference type="AlphaFoldDB" id="A0AAN7AGP0"/>
<protein>
    <submittedName>
        <fullName evidence="2">Uncharacterized protein</fullName>
    </submittedName>
</protein>
<keyword evidence="1" id="KW-0812">Transmembrane</keyword>
<proteinExistence type="predicted"/>
<keyword evidence="1" id="KW-0472">Membrane</keyword>
<comment type="caution">
    <text evidence="2">The sequence shown here is derived from an EMBL/GenBank/DDBJ whole genome shotgun (WGS) entry which is preliminary data.</text>
</comment>